<dbReference type="EMBL" id="JEMA01000450">
    <property type="protein sequence ID" value="KYF69742.1"/>
    <property type="molecule type" value="Genomic_DNA"/>
</dbReference>
<accession>A0A150QPH0</accession>
<protein>
    <submittedName>
        <fullName evidence="2">Uncharacterized protein</fullName>
    </submittedName>
</protein>
<feature type="compositionally biased region" description="Basic and acidic residues" evidence="1">
    <location>
        <begin position="14"/>
        <end position="29"/>
    </location>
</feature>
<organism evidence="2 3">
    <name type="scientific">Sorangium cellulosum</name>
    <name type="common">Polyangium cellulosum</name>
    <dbReference type="NCBI Taxonomy" id="56"/>
    <lineage>
        <taxon>Bacteria</taxon>
        <taxon>Pseudomonadati</taxon>
        <taxon>Myxococcota</taxon>
        <taxon>Polyangia</taxon>
        <taxon>Polyangiales</taxon>
        <taxon>Polyangiaceae</taxon>
        <taxon>Sorangium</taxon>
    </lineage>
</organism>
<feature type="compositionally biased region" description="Polar residues" evidence="1">
    <location>
        <begin position="1"/>
        <end position="10"/>
    </location>
</feature>
<name>A0A150QPH0_SORCE</name>
<dbReference type="Proteomes" id="UP000075260">
    <property type="component" value="Unassembled WGS sequence"/>
</dbReference>
<sequence length="71" mass="7173">MIVGSSSSRGTEGALDRRSGGGGRIERSDAGGAAVTLPCARNIAPPQTQHSSADPPRASLETVVTIPQTSQ</sequence>
<dbReference type="AlphaFoldDB" id="A0A150QPH0"/>
<proteinExistence type="predicted"/>
<feature type="region of interest" description="Disordered" evidence="1">
    <location>
        <begin position="1"/>
        <end position="71"/>
    </location>
</feature>
<reference evidence="2 3" key="1">
    <citation type="submission" date="2014-02" db="EMBL/GenBank/DDBJ databases">
        <title>The small core and large imbalanced accessory genome model reveals a collaborative survival strategy of Sorangium cellulosum strains in nature.</title>
        <authorList>
            <person name="Han K."/>
            <person name="Peng R."/>
            <person name="Blom J."/>
            <person name="Li Y.-Z."/>
        </authorList>
    </citation>
    <scope>NUCLEOTIDE SEQUENCE [LARGE SCALE GENOMIC DNA]</scope>
    <source>
        <strain evidence="2 3">So0008-312</strain>
    </source>
</reference>
<comment type="caution">
    <text evidence="2">The sequence shown here is derived from an EMBL/GenBank/DDBJ whole genome shotgun (WGS) entry which is preliminary data.</text>
</comment>
<gene>
    <name evidence="2" type="ORF">BE15_19550</name>
</gene>
<evidence type="ECO:0000313" key="2">
    <source>
        <dbReference type="EMBL" id="KYF69742.1"/>
    </source>
</evidence>
<evidence type="ECO:0000256" key="1">
    <source>
        <dbReference type="SAM" id="MobiDB-lite"/>
    </source>
</evidence>
<evidence type="ECO:0000313" key="3">
    <source>
        <dbReference type="Proteomes" id="UP000075260"/>
    </source>
</evidence>